<dbReference type="InterPro" id="IPR019410">
    <property type="entry name" value="Methyltransf_16"/>
</dbReference>
<protein>
    <recommendedName>
        <fullName evidence="2">Calmodulin-lysine N-methyltransferase</fullName>
    </recommendedName>
</protein>
<dbReference type="Gene3D" id="3.40.50.150">
    <property type="entry name" value="Vaccinia Virus protein VP39"/>
    <property type="match status" value="1"/>
</dbReference>
<name>A0A7S3FL12_9EUKA</name>
<dbReference type="CDD" id="cd02440">
    <property type="entry name" value="AdoMet_MTases"/>
    <property type="match status" value="1"/>
</dbReference>
<dbReference type="EMBL" id="HBHX01073144">
    <property type="protein sequence ID" value="CAE0154353.1"/>
    <property type="molecule type" value="Transcribed_RNA"/>
</dbReference>
<dbReference type="Pfam" id="PF10294">
    <property type="entry name" value="Methyltransf_16"/>
    <property type="match status" value="1"/>
</dbReference>
<dbReference type="InterPro" id="IPR029063">
    <property type="entry name" value="SAM-dependent_MTases_sf"/>
</dbReference>
<evidence type="ECO:0008006" key="2">
    <source>
        <dbReference type="Google" id="ProtNLM"/>
    </source>
</evidence>
<proteinExistence type="predicted"/>
<reference evidence="1" key="1">
    <citation type="submission" date="2021-01" db="EMBL/GenBank/DDBJ databases">
        <authorList>
            <person name="Corre E."/>
            <person name="Pelletier E."/>
            <person name="Niang G."/>
            <person name="Scheremetjew M."/>
            <person name="Finn R."/>
            <person name="Kale V."/>
            <person name="Holt S."/>
            <person name="Cochrane G."/>
            <person name="Meng A."/>
            <person name="Brown T."/>
            <person name="Cohen L."/>
        </authorList>
    </citation>
    <scope>NUCLEOTIDE SEQUENCE</scope>
    <source>
        <strain evidence="1">CCMP281</strain>
    </source>
</reference>
<sequence length="261" mass="28022">MDAPLASGRFVFGERLIFIPPPPYPPGAALFEHQRAQLGGCGVLQPERMDHGGCKMLPADEAVPVLTDHAARELPASTAYKVWPAAYDLAHRLSVLNIAGKSVLELGAGCGLPGLAAWCVGARRVLLTDVAENIPRLSQLIEQNGASSAVAVAELDWTQPVPATIASAGWDLVVAADCVFWPELWLPLLNTLAAITNGRPRATPPPRVLLTIVDRLGRARAFCDATHAAGWALERIDKPILCQQPVAIQSPELYELRWVGE</sequence>
<evidence type="ECO:0000313" key="1">
    <source>
        <dbReference type="EMBL" id="CAE0154353.1"/>
    </source>
</evidence>
<organism evidence="1">
    <name type="scientific">Haptolina ericina</name>
    <dbReference type="NCBI Taxonomy" id="156174"/>
    <lineage>
        <taxon>Eukaryota</taxon>
        <taxon>Haptista</taxon>
        <taxon>Haptophyta</taxon>
        <taxon>Prymnesiophyceae</taxon>
        <taxon>Prymnesiales</taxon>
        <taxon>Prymnesiaceae</taxon>
        <taxon>Haptolina</taxon>
    </lineage>
</organism>
<dbReference type="SUPFAM" id="SSF53335">
    <property type="entry name" value="S-adenosyl-L-methionine-dependent methyltransferases"/>
    <property type="match status" value="1"/>
</dbReference>
<gene>
    <name evidence="1" type="ORF">HERI1096_LOCUS40495</name>
</gene>
<accession>A0A7S3FL12</accession>
<dbReference type="AlphaFoldDB" id="A0A7S3FL12"/>
<dbReference type="PANTHER" id="PTHR14614">
    <property type="entry name" value="HEPATOCELLULAR CARCINOMA-ASSOCIATED ANTIGEN"/>
    <property type="match status" value="1"/>
</dbReference>